<dbReference type="PANTHER" id="PTHR30136">
    <property type="entry name" value="HELIX-TURN-HELIX TRANSCRIPTIONAL REGULATOR, ICLR FAMILY"/>
    <property type="match status" value="1"/>
</dbReference>
<dbReference type="InterPro" id="IPR036390">
    <property type="entry name" value="WH_DNA-bd_sf"/>
</dbReference>
<dbReference type="Pfam" id="PF01614">
    <property type="entry name" value="IclR_C"/>
    <property type="match status" value="1"/>
</dbReference>
<dbReference type="InterPro" id="IPR005471">
    <property type="entry name" value="Tscrpt_reg_IclR_N"/>
</dbReference>
<dbReference type="AlphaFoldDB" id="A0A4Y9SF44"/>
<dbReference type="RefSeq" id="WP_135206786.1">
    <property type="nucleotide sequence ID" value="NZ_SPVF01000114.1"/>
</dbReference>
<dbReference type="GO" id="GO:0003700">
    <property type="term" value="F:DNA-binding transcription factor activity"/>
    <property type="evidence" value="ECO:0007669"/>
    <property type="project" value="TreeGrafter"/>
</dbReference>
<organism evidence="6 7">
    <name type="scientific">Zemynaea arenosa</name>
    <dbReference type="NCBI Taxonomy" id="2561931"/>
    <lineage>
        <taxon>Bacteria</taxon>
        <taxon>Pseudomonadati</taxon>
        <taxon>Pseudomonadota</taxon>
        <taxon>Betaproteobacteria</taxon>
        <taxon>Burkholderiales</taxon>
        <taxon>Oxalobacteraceae</taxon>
        <taxon>Telluria group</taxon>
        <taxon>Zemynaea</taxon>
    </lineage>
</organism>
<gene>
    <name evidence="6" type="ORF">E4L96_08500</name>
</gene>
<evidence type="ECO:0000313" key="7">
    <source>
        <dbReference type="Proteomes" id="UP000298438"/>
    </source>
</evidence>
<feature type="domain" description="IclR-ED" evidence="5">
    <location>
        <begin position="72"/>
        <end position="239"/>
    </location>
</feature>
<reference evidence="6 7" key="1">
    <citation type="submission" date="2019-03" db="EMBL/GenBank/DDBJ databases">
        <title>Draft Genome Sequence of Massilia arenosa sp. nov., a Novel Massilia Species Isolated from a Sandy-loam Maize Soil.</title>
        <authorList>
            <person name="Raths R."/>
            <person name="Peta V."/>
            <person name="Bucking H."/>
        </authorList>
    </citation>
    <scope>NUCLEOTIDE SEQUENCE [LARGE SCALE GENOMIC DNA]</scope>
    <source>
        <strain evidence="6 7">MC02</strain>
    </source>
</reference>
<dbReference type="PROSITE" id="PS51078">
    <property type="entry name" value="ICLR_ED"/>
    <property type="match status" value="1"/>
</dbReference>
<evidence type="ECO:0000256" key="3">
    <source>
        <dbReference type="ARBA" id="ARBA00023163"/>
    </source>
</evidence>
<dbReference type="InterPro" id="IPR029016">
    <property type="entry name" value="GAF-like_dom_sf"/>
</dbReference>
<dbReference type="PANTHER" id="PTHR30136:SF34">
    <property type="entry name" value="TRANSCRIPTIONAL REGULATOR"/>
    <property type="match status" value="1"/>
</dbReference>
<sequence length="239" mass="25378">MRSQLGAQPNQSLIDGIATLQALASSPEPVGCREIARQLGLDATKVNRLLKTLTYLGIARQTANRKYTAGSGMHVLAAQSLFASGLINRALPVLENLRRYGHTVALGVLWNDSVSYLFHAPPGLEISRGLGRISLLPATTSGIGMVLLAELDDAEVAEIYADKEIPRFPGGIEELLAKLAEIRVQGYARVHVADERNFDVVAVSTGEPAHAGLALSGWIPEGATAPLVDALRQAAKDIG</sequence>
<dbReference type="SUPFAM" id="SSF55781">
    <property type="entry name" value="GAF domain-like"/>
    <property type="match status" value="1"/>
</dbReference>
<dbReference type="InterPro" id="IPR036388">
    <property type="entry name" value="WH-like_DNA-bd_sf"/>
</dbReference>
<evidence type="ECO:0000259" key="4">
    <source>
        <dbReference type="PROSITE" id="PS51077"/>
    </source>
</evidence>
<dbReference type="SUPFAM" id="SSF46785">
    <property type="entry name" value="Winged helix' DNA-binding domain"/>
    <property type="match status" value="1"/>
</dbReference>
<evidence type="ECO:0000259" key="5">
    <source>
        <dbReference type="PROSITE" id="PS51078"/>
    </source>
</evidence>
<dbReference type="Pfam" id="PF09339">
    <property type="entry name" value="HTH_IclR"/>
    <property type="match status" value="1"/>
</dbReference>
<dbReference type="Gene3D" id="3.30.450.40">
    <property type="match status" value="1"/>
</dbReference>
<evidence type="ECO:0000256" key="2">
    <source>
        <dbReference type="ARBA" id="ARBA00023125"/>
    </source>
</evidence>
<dbReference type="OrthoDB" id="5401369at2"/>
<accession>A0A4Y9SF44</accession>
<dbReference type="PROSITE" id="PS51077">
    <property type="entry name" value="HTH_ICLR"/>
    <property type="match status" value="1"/>
</dbReference>
<keyword evidence="7" id="KW-1185">Reference proteome</keyword>
<feature type="domain" description="HTH iclR-type" evidence="4">
    <location>
        <begin position="10"/>
        <end position="71"/>
    </location>
</feature>
<dbReference type="Proteomes" id="UP000298438">
    <property type="component" value="Unassembled WGS sequence"/>
</dbReference>
<dbReference type="SMART" id="SM00346">
    <property type="entry name" value="HTH_ICLR"/>
    <property type="match status" value="1"/>
</dbReference>
<name>A0A4Y9SF44_9BURK</name>
<dbReference type="EMBL" id="SPVF01000114">
    <property type="protein sequence ID" value="TFW21834.1"/>
    <property type="molecule type" value="Genomic_DNA"/>
</dbReference>
<dbReference type="Gene3D" id="1.10.10.10">
    <property type="entry name" value="Winged helix-like DNA-binding domain superfamily/Winged helix DNA-binding domain"/>
    <property type="match status" value="1"/>
</dbReference>
<evidence type="ECO:0000313" key="6">
    <source>
        <dbReference type="EMBL" id="TFW21834.1"/>
    </source>
</evidence>
<evidence type="ECO:0000256" key="1">
    <source>
        <dbReference type="ARBA" id="ARBA00023015"/>
    </source>
</evidence>
<dbReference type="GO" id="GO:0003677">
    <property type="term" value="F:DNA binding"/>
    <property type="evidence" value="ECO:0007669"/>
    <property type="project" value="UniProtKB-KW"/>
</dbReference>
<dbReference type="GO" id="GO:0045892">
    <property type="term" value="P:negative regulation of DNA-templated transcription"/>
    <property type="evidence" value="ECO:0007669"/>
    <property type="project" value="TreeGrafter"/>
</dbReference>
<keyword evidence="1" id="KW-0805">Transcription regulation</keyword>
<dbReference type="InterPro" id="IPR050707">
    <property type="entry name" value="HTH_MetabolicPath_Reg"/>
</dbReference>
<keyword evidence="3" id="KW-0804">Transcription</keyword>
<protein>
    <submittedName>
        <fullName evidence="6">Transcriptional regulator</fullName>
    </submittedName>
</protein>
<proteinExistence type="predicted"/>
<dbReference type="InterPro" id="IPR014757">
    <property type="entry name" value="Tscrpt_reg_IclR_C"/>
</dbReference>
<keyword evidence="2" id="KW-0238">DNA-binding</keyword>
<comment type="caution">
    <text evidence="6">The sequence shown here is derived from an EMBL/GenBank/DDBJ whole genome shotgun (WGS) entry which is preliminary data.</text>
</comment>